<sequence length="202" mass="21575">MKLIGTLCLVIWLVVATTSLAQPPSNDSSPPPILDTDGQPLQRGVEYYIIAGVTDIGGGVSLVTRNGTSCPPYVGLDDDPTSPGFPVVFTPFLADETVIRESRDFTVQFSAVSICVSSLAWRVGETDAETGRRLIVTGGQSQYGGYFRINREGGVYNVAWCPTDVCPICRFQCGSAGILIEDDNVLLALDGPVALPVSFRRA</sequence>
<dbReference type="PANTHER" id="PTHR33107:SF81">
    <property type="entry name" value="TRYPSIN INHIBITOR A"/>
    <property type="match status" value="1"/>
</dbReference>
<keyword evidence="5" id="KW-1185">Reference proteome</keyword>
<dbReference type="Gene3D" id="2.80.10.50">
    <property type="match status" value="1"/>
</dbReference>
<name>A0AAP0NIH2_LIQFO</name>
<evidence type="ECO:0000313" key="5">
    <source>
        <dbReference type="Proteomes" id="UP001415857"/>
    </source>
</evidence>
<evidence type="ECO:0000313" key="4">
    <source>
        <dbReference type="EMBL" id="KAK9272345.1"/>
    </source>
</evidence>
<dbReference type="InterPro" id="IPR002160">
    <property type="entry name" value="Prot_inh_Kunz-lg"/>
</dbReference>
<keyword evidence="3" id="KW-0732">Signal</keyword>
<comment type="similarity">
    <text evidence="1">Belongs to the protease inhibitor I3 (leguminous Kunitz-type inhibitor) family.</text>
</comment>
<protein>
    <submittedName>
        <fullName evidence="4">Uncharacterized protein</fullName>
    </submittedName>
</protein>
<evidence type="ECO:0000256" key="1">
    <source>
        <dbReference type="ARBA" id="ARBA00005440"/>
    </source>
</evidence>
<feature type="chain" id="PRO_5043011094" evidence="3">
    <location>
        <begin position="22"/>
        <end position="202"/>
    </location>
</feature>
<dbReference type="InterPro" id="IPR011065">
    <property type="entry name" value="Kunitz_inhibitor_STI-like_sf"/>
</dbReference>
<proteinExistence type="inferred from homology"/>
<accession>A0AAP0NIH2</accession>
<evidence type="ECO:0000256" key="3">
    <source>
        <dbReference type="SAM" id="SignalP"/>
    </source>
</evidence>
<keyword evidence="2" id="KW-1015">Disulfide bond</keyword>
<dbReference type="PANTHER" id="PTHR33107">
    <property type="entry name" value="KUNITZ TRYPSIN INHIBITOR 2"/>
    <property type="match status" value="1"/>
</dbReference>
<gene>
    <name evidence="4" type="ORF">L1049_002716</name>
</gene>
<feature type="signal peptide" evidence="3">
    <location>
        <begin position="1"/>
        <end position="21"/>
    </location>
</feature>
<dbReference type="Proteomes" id="UP001415857">
    <property type="component" value="Unassembled WGS sequence"/>
</dbReference>
<dbReference type="Pfam" id="PF00197">
    <property type="entry name" value="Kunitz_legume"/>
    <property type="match status" value="1"/>
</dbReference>
<dbReference type="AlphaFoldDB" id="A0AAP0NIH2"/>
<dbReference type="SMART" id="SM00452">
    <property type="entry name" value="STI"/>
    <property type="match status" value="1"/>
</dbReference>
<reference evidence="4 5" key="1">
    <citation type="journal article" date="2024" name="Plant J.">
        <title>Genome sequences and population genomics reveal climatic adaptation and genomic divergence between two closely related sweetgum species.</title>
        <authorList>
            <person name="Xu W.Q."/>
            <person name="Ren C.Q."/>
            <person name="Zhang X.Y."/>
            <person name="Comes H.P."/>
            <person name="Liu X.H."/>
            <person name="Li Y.G."/>
            <person name="Kettle C.J."/>
            <person name="Jalonen R."/>
            <person name="Gaisberger H."/>
            <person name="Ma Y.Z."/>
            <person name="Qiu Y.X."/>
        </authorList>
    </citation>
    <scope>NUCLEOTIDE SEQUENCE [LARGE SCALE GENOMIC DNA]</scope>
    <source>
        <strain evidence="4">Hangzhou</strain>
    </source>
</reference>
<dbReference type="EMBL" id="JBBPBK010000013">
    <property type="protein sequence ID" value="KAK9272345.1"/>
    <property type="molecule type" value="Genomic_DNA"/>
</dbReference>
<organism evidence="4 5">
    <name type="scientific">Liquidambar formosana</name>
    <name type="common">Formosan gum</name>
    <dbReference type="NCBI Taxonomy" id="63359"/>
    <lineage>
        <taxon>Eukaryota</taxon>
        <taxon>Viridiplantae</taxon>
        <taxon>Streptophyta</taxon>
        <taxon>Embryophyta</taxon>
        <taxon>Tracheophyta</taxon>
        <taxon>Spermatophyta</taxon>
        <taxon>Magnoliopsida</taxon>
        <taxon>eudicotyledons</taxon>
        <taxon>Gunneridae</taxon>
        <taxon>Pentapetalae</taxon>
        <taxon>Saxifragales</taxon>
        <taxon>Altingiaceae</taxon>
        <taxon>Liquidambar</taxon>
    </lineage>
</organism>
<evidence type="ECO:0000256" key="2">
    <source>
        <dbReference type="ARBA" id="ARBA00023157"/>
    </source>
</evidence>
<dbReference type="CDD" id="cd23367">
    <property type="entry name" value="beta-trefoil_STI_KPI104-like"/>
    <property type="match status" value="1"/>
</dbReference>
<dbReference type="PRINTS" id="PR00291">
    <property type="entry name" value="KUNITZINHBTR"/>
</dbReference>
<dbReference type="SUPFAM" id="SSF50386">
    <property type="entry name" value="STI-like"/>
    <property type="match status" value="1"/>
</dbReference>
<comment type="caution">
    <text evidence="4">The sequence shown here is derived from an EMBL/GenBank/DDBJ whole genome shotgun (WGS) entry which is preliminary data.</text>
</comment>
<dbReference type="PROSITE" id="PS00283">
    <property type="entry name" value="SOYBEAN_KUNITZ"/>
    <property type="match status" value="1"/>
</dbReference>
<dbReference type="GO" id="GO:0004866">
    <property type="term" value="F:endopeptidase inhibitor activity"/>
    <property type="evidence" value="ECO:0007669"/>
    <property type="project" value="InterPro"/>
</dbReference>